<accession>A0A0J9E4R5</accession>
<feature type="transmembrane region" description="Helical" evidence="7">
    <location>
        <begin position="191"/>
        <end position="212"/>
    </location>
</feature>
<proteinExistence type="inferred from homology"/>
<protein>
    <submittedName>
        <fullName evidence="9">L-proline glycine betaine ABC transport system permease protein ProW</fullName>
    </submittedName>
</protein>
<dbReference type="PANTHER" id="PTHR47737">
    <property type="entry name" value="GLYCINE BETAINE/PROLINE BETAINE TRANSPORT SYSTEM PERMEASE PROTEIN PROW"/>
    <property type="match status" value="1"/>
</dbReference>
<gene>
    <name evidence="9" type="ORF">AIOL_002753</name>
</gene>
<dbReference type="PROSITE" id="PS50928">
    <property type="entry name" value="ABC_TM1"/>
    <property type="match status" value="2"/>
</dbReference>
<dbReference type="AlphaFoldDB" id="A0A0J9E4R5"/>
<keyword evidence="10" id="KW-1185">Reference proteome</keyword>
<keyword evidence="5 7" id="KW-1133">Transmembrane helix</keyword>
<dbReference type="SUPFAM" id="SSF161098">
    <property type="entry name" value="MetI-like"/>
    <property type="match status" value="2"/>
</dbReference>
<dbReference type="STRING" id="1675527.AIOL_002753"/>
<evidence type="ECO:0000256" key="3">
    <source>
        <dbReference type="ARBA" id="ARBA00022475"/>
    </source>
</evidence>
<dbReference type="PATRIC" id="fig|1675527.3.peg.2883"/>
<comment type="caution">
    <text evidence="9">The sequence shown here is derived from an EMBL/GenBank/DDBJ whole genome shotgun (WGS) entry which is preliminary data.</text>
</comment>
<name>A0A0J9E4R5_9RHOB</name>
<comment type="subcellular location">
    <subcellularLocation>
        <location evidence="1 7">Cell membrane</location>
        <topology evidence="1 7">Multi-pass membrane protein</topology>
    </subcellularLocation>
</comment>
<evidence type="ECO:0000313" key="10">
    <source>
        <dbReference type="Proteomes" id="UP000037178"/>
    </source>
</evidence>
<feature type="transmembrane region" description="Helical" evidence="7">
    <location>
        <begin position="513"/>
        <end position="538"/>
    </location>
</feature>
<feature type="transmembrane region" description="Helical" evidence="7">
    <location>
        <begin position="429"/>
        <end position="456"/>
    </location>
</feature>
<evidence type="ECO:0000256" key="2">
    <source>
        <dbReference type="ARBA" id="ARBA00022448"/>
    </source>
</evidence>
<feature type="transmembrane region" description="Helical" evidence="7">
    <location>
        <begin position="132"/>
        <end position="153"/>
    </location>
</feature>
<dbReference type="EMBL" id="LFTY01000002">
    <property type="protein sequence ID" value="KMW57785.1"/>
    <property type="molecule type" value="Genomic_DNA"/>
</dbReference>
<evidence type="ECO:0000259" key="8">
    <source>
        <dbReference type="PROSITE" id="PS50928"/>
    </source>
</evidence>
<feature type="transmembrane region" description="Helical" evidence="7">
    <location>
        <begin position="468"/>
        <end position="493"/>
    </location>
</feature>
<evidence type="ECO:0000256" key="1">
    <source>
        <dbReference type="ARBA" id="ARBA00004651"/>
    </source>
</evidence>
<dbReference type="GO" id="GO:0031460">
    <property type="term" value="P:glycine betaine transport"/>
    <property type="evidence" value="ECO:0007669"/>
    <property type="project" value="TreeGrafter"/>
</dbReference>
<evidence type="ECO:0000313" key="9">
    <source>
        <dbReference type="EMBL" id="KMW57785.1"/>
    </source>
</evidence>
<keyword evidence="2 7" id="KW-0813">Transport</keyword>
<comment type="similarity">
    <text evidence="7">Belongs to the binding-protein-dependent transport system permease family.</text>
</comment>
<dbReference type="Pfam" id="PF00528">
    <property type="entry name" value="BPD_transp_1"/>
    <property type="match status" value="2"/>
</dbReference>
<keyword evidence="6 7" id="KW-0472">Membrane</keyword>
<dbReference type="GO" id="GO:0005275">
    <property type="term" value="F:amine transmembrane transporter activity"/>
    <property type="evidence" value="ECO:0007669"/>
    <property type="project" value="TreeGrafter"/>
</dbReference>
<dbReference type="GO" id="GO:0015871">
    <property type="term" value="P:choline transport"/>
    <property type="evidence" value="ECO:0007669"/>
    <property type="project" value="TreeGrafter"/>
</dbReference>
<dbReference type="Proteomes" id="UP000037178">
    <property type="component" value="Unassembled WGS sequence"/>
</dbReference>
<dbReference type="GO" id="GO:0043190">
    <property type="term" value="C:ATP-binding cassette (ABC) transporter complex"/>
    <property type="evidence" value="ECO:0007669"/>
    <property type="project" value="TreeGrafter"/>
</dbReference>
<feature type="domain" description="ABC transmembrane type-1" evidence="8">
    <location>
        <begin position="127"/>
        <end position="306"/>
    </location>
</feature>
<evidence type="ECO:0000256" key="4">
    <source>
        <dbReference type="ARBA" id="ARBA00022692"/>
    </source>
</evidence>
<feature type="transmembrane region" description="Helical" evidence="7">
    <location>
        <begin position="626"/>
        <end position="649"/>
    </location>
</feature>
<dbReference type="PANTHER" id="PTHR47737:SF1">
    <property type="entry name" value="GLYCINE BETAINE_PROLINE BETAINE TRANSPORT SYSTEM PERMEASE PROTEIN PROW"/>
    <property type="match status" value="1"/>
</dbReference>
<evidence type="ECO:0000256" key="6">
    <source>
        <dbReference type="ARBA" id="ARBA00023136"/>
    </source>
</evidence>
<feature type="transmembrane region" description="Helical" evidence="7">
    <location>
        <begin position="253"/>
        <end position="273"/>
    </location>
</feature>
<sequence>MLGVAVLLTVLRPWLPAGLVRIPEAWLLPWRDWIDVAFEFIRGDREEGRFGLIYITRALSGGLEFILDAVANVLYGKHRWPRIEQLPWPVITGCMAVLGYALGCWRLALLAGGTFLWAALIGQWDLTMETMSVIAVAAPFAFTIGGLLGIWSWKSKRVEETIKPLLLVMQVLPFFSYLLPAVIFFKVGPTAATVATIAYALPPMILMTTLGLKKVSPEVIEAGKMSGCSSWQMLRHVYIPSARTEIMVGLNQVIMLCLAMVVLTAAIGMPGLGAKLLAMMGSFKLGRSLEIGITIVLLAVTLDRLSKAWVVKQPEHFEKGTPWWRRNIYLVVGIASFVGLYLLSWVSQGLSNVNFEDLTWSNAHQYAGGVLDEVKRKQSMTQGRALDGQIKQFLAFDWVQSTTYAIRYFFNNFILIPSEKALLFVPTPAVILAVTALALGLGGFWPGLLALVFFCIVAEFGYWDRAMLTLHSVFMATFFAFLFGAPLAVWAARHEARARRLILLCDTFQTFPSYVYLLPAVMLFGISPVTVIISILIYTMVPVMRYTVEGLRGVPAEMVEAAEMSGATRSQKLWKVQIPLAMPTIAVGLNQALVFAFFMVIIAEFIGTRDLGQEMRKTLAGTHLGWNFVLGFSVVFMALTFDIAINAWAERRRKILGLA</sequence>
<dbReference type="GO" id="GO:0015226">
    <property type="term" value="F:carnitine transmembrane transporter activity"/>
    <property type="evidence" value="ECO:0007669"/>
    <property type="project" value="TreeGrafter"/>
</dbReference>
<feature type="transmembrane region" description="Helical" evidence="7">
    <location>
        <begin position="580"/>
        <end position="606"/>
    </location>
</feature>
<dbReference type="OrthoDB" id="9815258at2"/>
<keyword evidence="3" id="KW-1003">Cell membrane</keyword>
<dbReference type="InterPro" id="IPR035906">
    <property type="entry name" value="MetI-like_sf"/>
</dbReference>
<feature type="transmembrane region" description="Helical" evidence="7">
    <location>
        <begin position="327"/>
        <end position="346"/>
    </location>
</feature>
<feature type="domain" description="ABC transmembrane type-1" evidence="8">
    <location>
        <begin position="466"/>
        <end position="647"/>
    </location>
</feature>
<evidence type="ECO:0000256" key="7">
    <source>
        <dbReference type="RuleBase" id="RU363032"/>
    </source>
</evidence>
<dbReference type="CDD" id="cd06261">
    <property type="entry name" value="TM_PBP2"/>
    <property type="match status" value="2"/>
</dbReference>
<feature type="transmembrane region" description="Helical" evidence="7">
    <location>
        <begin position="285"/>
        <end position="306"/>
    </location>
</feature>
<evidence type="ECO:0000256" key="5">
    <source>
        <dbReference type="ARBA" id="ARBA00022989"/>
    </source>
</evidence>
<dbReference type="InterPro" id="IPR000515">
    <property type="entry name" value="MetI-like"/>
</dbReference>
<feature type="transmembrane region" description="Helical" evidence="7">
    <location>
        <begin position="96"/>
        <end position="120"/>
    </location>
</feature>
<keyword evidence="4 7" id="KW-0812">Transmembrane</keyword>
<organism evidence="9 10">
    <name type="scientific">Candidatus Rhodobacter oscarellae</name>
    <dbReference type="NCBI Taxonomy" id="1675527"/>
    <lineage>
        <taxon>Bacteria</taxon>
        <taxon>Pseudomonadati</taxon>
        <taxon>Pseudomonadota</taxon>
        <taxon>Alphaproteobacteria</taxon>
        <taxon>Rhodobacterales</taxon>
        <taxon>Rhodobacter group</taxon>
        <taxon>Rhodobacter</taxon>
    </lineage>
</organism>
<feature type="transmembrane region" description="Helical" evidence="7">
    <location>
        <begin position="165"/>
        <end position="185"/>
    </location>
</feature>
<reference evidence="9 10" key="1">
    <citation type="submission" date="2015-06" db="EMBL/GenBank/DDBJ databases">
        <title>Draft genome sequence of an Alphaproteobacteria species associated to the Mediterranean sponge Oscarella lobularis.</title>
        <authorList>
            <person name="Jourda C."/>
            <person name="Santini S."/>
            <person name="Claverie J.-M."/>
        </authorList>
    </citation>
    <scope>NUCLEOTIDE SEQUENCE [LARGE SCALE GENOMIC DNA]</scope>
    <source>
        <strain evidence="9">IGS</strain>
    </source>
</reference>
<dbReference type="Gene3D" id="1.10.3720.10">
    <property type="entry name" value="MetI-like"/>
    <property type="match status" value="2"/>
</dbReference>